<comment type="caution">
    <text evidence="2">The sequence shown here is derived from an EMBL/GenBank/DDBJ whole genome shotgun (WGS) entry which is preliminary data.</text>
</comment>
<feature type="compositionally biased region" description="Acidic residues" evidence="1">
    <location>
        <begin position="30"/>
        <end position="40"/>
    </location>
</feature>
<dbReference type="AlphaFoldDB" id="A0A2Z6QBG7"/>
<feature type="region of interest" description="Disordered" evidence="1">
    <location>
        <begin position="1023"/>
        <end position="1066"/>
    </location>
</feature>
<dbReference type="EMBL" id="BEXD01000255">
    <property type="protein sequence ID" value="GBB85822.1"/>
    <property type="molecule type" value="Genomic_DNA"/>
</dbReference>
<feature type="compositionally biased region" description="Polar residues" evidence="1">
    <location>
        <begin position="1040"/>
        <end position="1051"/>
    </location>
</feature>
<feature type="compositionally biased region" description="Basic residues" evidence="1">
    <location>
        <begin position="1054"/>
        <end position="1063"/>
    </location>
</feature>
<gene>
    <name evidence="2" type="ORF">RclHR1_12270002</name>
</gene>
<sequence>MSEQEYEISSPPPSLFFVNLSDEYNGETSSNEEFEQEEFSLGDNNSISDIDSEDFEENEKRDYETFEKEEIIEHLENIELTPCVIVDFVNGKIQRCEDSTKLRPLYNLFGTWQVDRNAIKEVDGILPRLGVCDSHFQFDNKYLHKSQNKKLKDFNQGIIQWRRCIFCDKYVTYFSRGAGCNIHSWNLNGQNIQVACNGQFACEALKTCPSLCVRAFDITKPRCICCSCYEDLGGHIHHRPGRGKKATTCITENSHEKDITKGLEFLGDWLINIAQTGHDEIKKDLLIEAFKTFLPFVNKLSTMPSETDSQTTNTSTNQEIYLNEAPSLFMIKTVFIETSKKNKKKRNEKILEISDFKEFGREFGQKLWNSRSDINSKKSALESPKTIQEYCDGFPEFLNNFFTGIIDELYQKKNAICNWQRKRRNNLPKTTSSEQIMKIVTFITSILLGIAFPHLKIWIPRVLASLGRMPRLLGSFRRLLTVCHVTSHSDRHERKLAKVRMEKSNPASRLIQGNNVWNLATIDNIDFKEKSFKFGNIYDVTRDNSHATLRMVFQAQLPIEIETGPEEVIELTAETSLFGMNQGIDGTLTMFRQVIYELLDFKNINEELVYKTNFDAETIKNIILTRLDRGCCGPSPNIVILEPGASPNSDEEILRVAEMYKDDFALESHSFLDIVADEAIFRRLIKCRAKWPNIRPLLGQWHTSKDFCSVLLVLFSSYGLLSLASRLGVRFLDKFESVVDYRSTARVLDLLWVAVGISISIYITKKGISFNEIMDSENGSHICLKVWYLYYEWAGIWKAHRMGMRVGNFDLQQNSLSAAGPLYASAAKSNYTTAIAHYLSIITAHPKLEEKLRYCGAFKIPHDIDEDPNNVRHVCFGFDEALETFGVRFIKQNVSGNIFDEKNLRDQIKASQDERERIDLLMSEYLDDYLVSHSERAVKSRKESLWKLVDDLVTVFGMADPLSHQLFQEYKPTEMHQEGLNRLIACYPDGLERIKAVYRQEVLEIERRNPQGRRTIGVVRTKPKDYNKKSVGKRTRVVAENSNEISPTTEPQPKRRKTTGTKRRTTEDETAILCALKMYKDNLPDDAITSVRKNLSEVWTVKKVREWWNYHKNR</sequence>
<accession>A0A2Z6QBG7</accession>
<reference evidence="2 3" key="1">
    <citation type="submission" date="2017-11" db="EMBL/GenBank/DDBJ databases">
        <title>The genome of Rhizophagus clarus HR1 reveals common genetic basis of auxotrophy among arbuscular mycorrhizal fungi.</title>
        <authorList>
            <person name="Kobayashi Y."/>
        </authorList>
    </citation>
    <scope>NUCLEOTIDE SEQUENCE [LARGE SCALE GENOMIC DNA]</scope>
    <source>
        <strain evidence="2 3">HR1</strain>
    </source>
</reference>
<evidence type="ECO:0000256" key="1">
    <source>
        <dbReference type="SAM" id="MobiDB-lite"/>
    </source>
</evidence>
<dbReference type="Proteomes" id="UP000247702">
    <property type="component" value="Unassembled WGS sequence"/>
</dbReference>
<proteinExistence type="predicted"/>
<organism evidence="2 3">
    <name type="scientific">Rhizophagus clarus</name>
    <dbReference type="NCBI Taxonomy" id="94130"/>
    <lineage>
        <taxon>Eukaryota</taxon>
        <taxon>Fungi</taxon>
        <taxon>Fungi incertae sedis</taxon>
        <taxon>Mucoromycota</taxon>
        <taxon>Glomeromycotina</taxon>
        <taxon>Glomeromycetes</taxon>
        <taxon>Glomerales</taxon>
        <taxon>Glomeraceae</taxon>
        <taxon>Rhizophagus</taxon>
    </lineage>
</organism>
<evidence type="ECO:0000313" key="2">
    <source>
        <dbReference type="EMBL" id="GBB85822.1"/>
    </source>
</evidence>
<feature type="region of interest" description="Disordered" evidence="1">
    <location>
        <begin position="25"/>
        <end position="56"/>
    </location>
</feature>
<keyword evidence="3" id="KW-1185">Reference proteome</keyword>
<name>A0A2Z6QBG7_9GLOM</name>
<evidence type="ECO:0000313" key="3">
    <source>
        <dbReference type="Proteomes" id="UP000247702"/>
    </source>
</evidence>
<protein>
    <submittedName>
        <fullName evidence="2">Uncharacterized protein</fullName>
    </submittedName>
</protein>